<dbReference type="RefSeq" id="WP_119587154.1">
    <property type="nucleotide sequence ID" value="NZ_CAWODQ010000024.1"/>
</dbReference>
<accession>A0A418NSA9</accession>
<evidence type="ECO:0000313" key="3">
    <source>
        <dbReference type="Proteomes" id="UP000286576"/>
    </source>
</evidence>
<protein>
    <submittedName>
        <fullName evidence="2">DUF1837 domain-containing protein</fullName>
    </submittedName>
</protein>
<comment type="caution">
    <text evidence="2">The sequence shown here is derived from an EMBL/GenBank/DDBJ whole genome shotgun (WGS) entry which is preliminary data.</text>
</comment>
<dbReference type="OrthoDB" id="4964195at2"/>
<evidence type="ECO:0000259" key="1">
    <source>
        <dbReference type="Pfam" id="PF08878"/>
    </source>
</evidence>
<gene>
    <name evidence="2" type="ORF">D2V07_11725</name>
</gene>
<organism evidence="2 3">
    <name type="scientific">Aurantiacibacter zhengii</name>
    <dbReference type="NCBI Taxonomy" id="2307003"/>
    <lineage>
        <taxon>Bacteria</taxon>
        <taxon>Pseudomonadati</taxon>
        <taxon>Pseudomonadota</taxon>
        <taxon>Alphaproteobacteria</taxon>
        <taxon>Sphingomonadales</taxon>
        <taxon>Erythrobacteraceae</taxon>
        <taxon>Aurantiacibacter</taxon>
    </lineage>
</organism>
<evidence type="ECO:0000313" key="2">
    <source>
        <dbReference type="EMBL" id="RIV85961.1"/>
    </source>
</evidence>
<keyword evidence="3" id="KW-1185">Reference proteome</keyword>
<dbReference type="EMBL" id="QXFL01000004">
    <property type="protein sequence ID" value="RIV85961.1"/>
    <property type="molecule type" value="Genomic_DNA"/>
</dbReference>
<feature type="domain" description="Anti-bacteriophage protein A/HamA C-terminal" evidence="1">
    <location>
        <begin position="26"/>
        <end position="311"/>
    </location>
</feature>
<dbReference type="InterPro" id="IPR014976">
    <property type="entry name" value="AbpA_HamA_C"/>
</dbReference>
<dbReference type="Proteomes" id="UP000286576">
    <property type="component" value="Unassembled WGS sequence"/>
</dbReference>
<dbReference type="Pfam" id="PF08878">
    <property type="entry name" value="HamA"/>
    <property type="match status" value="1"/>
</dbReference>
<sequence length="317" mass="35127">MSTISPDDLQVIIAGDPEELDVHLSLIEKDLTVDSCSVRIHCHCLTIDGNGRVNPKRLAEFLRNTVADYAIPKSRMEAARERDAKFKSSSATTALHHEAVSTFTDLSKTGEGGEMLLYILAERFLGLPQVLCKMDLKTDSRMHYHGADGVYASVSDEGLLKLFWGESKVYGDPAAAIRDCLNSLAPFLIEEDHESSSRERDLCLLSDKVDLNDPELTAAFKKYFDRTSTQSNRVEYCGVALVGFDADFYPGEDEKGVAEDIAKAAKAEMATRLGNVSKRLLEEKMQHFDIQLLCVPMPSAEGFRASFLEALGLKHEK</sequence>
<proteinExistence type="predicted"/>
<name>A0A418NSA9_9SPHN</name>
<dbReference type="AlphaFoldDB" id="A0A418NSA9"/>
<reference evidence="2 3" key="1">
    <citation type="submission" date="2018-08" db="EMBL/GenBank/DDBJ databases">
        <title>Erythrobacter zhengii sp.nov., a bacterium isolated from deep-sea sediment.</title>
        <authorList>
            <person name="Fang C."/>
            <person name="Wu Y.-H."/>
            <person name="Sun C."/>
            <person name="Wang H."/>
            <person name="Cheng H."/>
            <person name="Meng F.-X."/>
            <person name="Wang C.-S."/>
            <person name="Xu X.-W."/>
        </authorList>
    </citation>
    <scope>NUCLEOTIDE SEQUENCE [LARGE SCALE GENOMIC DNA]</scope>
    <source>
        <strain evidence="2 3">V18</strain>
    </source>
</reference>